<name>A0A2T3NWG5_9GAMM</name>
<organism evidence="1 2">
    <name type="scientific">Photobacterium sanctipauli</name>
    <dbReference type="NCBI Taxonomy" id="1342794"/>
    <lineage>
        <taxon>Bacteria</taxon>
        <taxon>Pseudomonadati</taxon>
        <taxon>Pseudomonadota</taxon>
        <taxon>Gammaproteobacteria</taxon>
        <taxon>Vibrionales</taxon>
        <taxon>Vibrionaceae</taxon>
        <taxon>Photobacterium</taxon>
    </lineage>
</organism>
<evidence type="ECO:0000313" key="1">
    <source>
        <dbReference type="EMBL" id="PSW20634.1"/>
    </source>
</evidence>
<dbReference type="EMBL" id="PYMA01000003">
    <property type="protein sequence ID" value="PSW20634.1"/>
    <property type="molecule type" value="Genomic_DNA"/>
</dbReference>
<dbReference type="AlphaFoldDB" id="A0A2T3NWG5"/>
<evidence type="ECO:0000313" key="2">
    <source>
        <dbReference type="Proteomes" id="UP000241771"/>
    </source>
</evidence>
<sequence>MLQGCRVMNYRVFVLIGILLVSFNAKSIKITEQLPLSTYINKAELYPYKLTLTPKPAKLLLEFNDDTSRFEDASSQLIINTDIPESESELGFQYNLRVVENQSLCRSLIQSTLDDVVAEDVMELELDGRKFDESNPSIDNPLDKLDEKNNWMGENRLTLKSRYIDGKIMECKGSVYLEAELAL</sequence>
<comment type="caution">
    <text evidence="1">The sequence shown here is derived from an EMBL/GenBank/DDBJ whole genome shotgun (WGS) entry which is preliminary data.</text>
</comment>
<protein>
    <submittedName>
        <fullName evidence="1">Uncharacterized protein</fullName>
    </submittedName>
</protein>
<gene>
    <name evidence="1" type="ORF">C9I98_07230</name>
</gene>
<dbReference type="Proteomes" id="UP000241771">
    <property type="component" value="Unassembled WGS sequence"/>
</dbReference>
<reference evidence="1 2" key="1">
    <citation type="submission" date="2018-01" db="EMBL/GenBank/DDBJ databases">
        <title>Whole genome sequencing of Histamine producing bacteria.</title>
        <authorList>
            <person name="Butler K."/>
        </authorList>
    </citation>
    <scope>NUCLEOTIDE SEQUENCE [LARGE SCALE GENOMIC DNA]</scope>
    <source>
        <strain evidence="1 2">DSM 100436</strain>
    </source>
</reference>
<accession>A0A2T3NWG5</accession>
<proteinExistence type="predicted"/>
<keyword evidence="2" id="KW-1185">Reference proteome</keyword>